<name>A0ABS6RXQ2_9BACT</name>
<keyword evidence="2" id="KW-1185">Reference proteome</keyword>
<gene>
    <name evidence="1" type="ORF">HWQ67_05500</name>
</gene>
<organism evidence="1 2">
    <name type="scientific">Candidatus Magnetobacterium casense</name>
    <dbReference type="NCBI Taxonomy" id="1455061"/>
    <lineage>
        <taxon>Bacteria</taxon>
        <taxon>Pseudomonadati</taxon>
        <taxon>Nitrospirota</taxon>
        <taxon>Thermodesulfovibrionia</taxon>
        <taxon>Thermodesulfovibrionales</taxon>
        <taxon>Candidatus Magnetobacteriaceae</taxon>
        <taxon>Candidatus Magnetobacterium</taxon>
    </lineage>
</organism>
<reference evidence="1 2" key="1">
    <citation type="journal article" date="2020" name="J Geophys Res Biogeosci">
        <title>Magnetotaxis as an Adaptation to Enable Bacterial Shuttling of Microbial Sulfur and Sulfur Cycling Across Aquatic Oxic#Anoxic Interfaces.</title>
        <authorList>
            <person name="Li J."/>
            <person name="Liu P."/>
            <person name="Wang J."/>
            <person name="Roberts A.P."/>
            <person name="Pan Y."/>
        </authorList>
    </citation>
    <scope>NUCLEOTIDE SEQUENCE [LARGE SCALE GENOMIC DNA]</scope>
    <source>
        <strain evidence="1 2">MYR-1_YQ</strain>
    </source>
</reference>
<comment type="caution">
    <text evidence="1">The sequence shown here is derived from an EMBL/GenBank/DDBJ whole genome shotgun (WGS) entry which is preliminary data.</text>
</comment>
<sequence length="606" mass="63307">METFRTIYVKVNQTLSSAAWIGLGAAKARIVFTDAAIDIAEFTGGVFKVGISHYIGDSTLDLDAYIASAQFTAGDNLVLCYSAKTITDDIDISKAGSIVGQGIGQTTITCATASKNVFDMSTSSIRIANMSIVNSGGTGFGISSTTNNLTGLVFENLDITVSGAGANNCIRILGSNATFRNVVANGTSSDSNGTGALFYNNSSTTQNCTINVYDSYFNGDGTSANSSGFDVYNNNDANTITAYLYGSTIIAGAGSTTDVAITCRSTTTNNAAIYAYNCVINGNDYDVYESGGTGDNVLSLTNCTLVNNTTSGTITYGGTVVTGDAYIDDDLRINGDLNGIVQSTKAQHDEIGILLDNLTAPKAIVGFTGTGATTTTESGYESGAGRVWTYSGGLAADKIFQGSTYVYSFDGTDSYLSTPDTADMSFNDAAGEPFSVGGWVQVVAGSTSQTIIAKYDVIAAANKKEWRLNIDATEVAAFEVYDQSETKLCSRAINTALTTGTWYFLVVTYDGTGGGTALADPNCCMYLNGVKVPDGAGAGQSAATNDAGYVAMENQTGLPTIGCVVPSTTPTQFWTGDMGRLFVTGEELSAATIWKIYERTRGEYNK</sequence>
<accession>A0ABS6RXQ2</accession>
<evidence type="ECO:0000313" key="2">
    <source>
        <dbReference type="Proteomes" id="UP001196980"/>
    </source>
</evidence>
<protein>
    <submittedName>
        <fullName evidence="1">Uncharacterized protein</fullName>
    </submittedName>
</protein>
<dbReference type="EMBL" id="JABXWD010000067">
    <property type="protein sequence ID" value="MBV6341033.1"/>
    <property type="molecule type" value="Genomic_DNA"/>
</dbReference>
<dbReference type="RefSeq" id="WP_218251646.1">
    <property type="nucleotide sequence ID" value="NZ_JABXWD010000067.1"/>
</dbReference>
<proteinExistence type="predicted"/>
<dbReference type="Proteomes" id="UP001196980">
    <property type="component" value="Unassembled WGS sequence"/>
</dbReference>
<evidence type="ECO:0000313" key="1">
    <source>
        <dbReference type="EMBL" id="MBV6341033.1"/>
    </source>
</evidence>